<proteinExistence type="predicted"/>
<name>A0A6B9L908_9CAUD</name>
<gene>
    <name evidence="1" type="ORF">lotta82_gp001</name>
</gene>
<dbReference type="Proteomes" id="UP000463918">
    <property type="component" value="Segment"/>
</dbReference>
<organism evidence="1 2">
    <name type="scientific">Flavobacterium phage vB_FspM_lotta8-2</name>
    <dbReference type="NCBI Taxonomy" id="2686243"/>
    <lineage>
        <taxon>Viruses</taxon>
        <taxon>Duplodnaviria</taxon>
        <taxon>Heunggongvirae</taxon>
        <taxon>Uroviricota</taxon>
        <taxon>Caudoviricetes</taxon>
        <taxon>Winoviridae</taxon>
        <taxon>Pippivirus</taxon>
        <taxon>Pippivirus lotta</taxon>
    </lineage>
</organism>
<protein>
    <submittedName>
        <fullName evidence="1">Uncharacterized protein</fullName>
    </submittedName>
</protein>
<sequence length="62" mass="7312">MKKTKQLDEELVSLLLEYEAQRSNFVRFLPFCGTLEGKIKLLTEIHRLNEEISVLINLITYE</sequence>
<accession>A0A6B9L908</accession>
<evidence type="ECO:0000313" key="1">
    <source>
        <dbReference type="EMBL" id="QHB38512.1"/>
    </source>
</evidence>
<reference evidence="1 2" key="1">
    <citation type="journal article" date="2020" name="Viruses">
        <title>Diversity and Host Interactions Among Virulent and Temperate Baltic Sea Flavobacterium Phages.</title>
        <authorList>
            <person name="Nilsson E."/>
            <person name="Bayfield O.W."/>
            <person name="Lundin D."/>
            <person name="Antson A.A."/>
            <person name="Holmfeldt K."/>
        </authorList>
    </citation>
    <scope>NUCLEOTIDE SEQUENCE [LARGE SCALE GENOMIC DNA]</scope>
</reference>
<evidence type="ECO:0000313" key="2">
    <source>
        <dbReference type="Proteomes" id="UP000463918"/>
    </source>
</evidence>
<dbReference type="EMBL" id="MN812204">
    <property type="protein sequence ID" value="QHB38512.1"/>
    <property type="molecule type" value="Genomic_DNA"/>
</dbReference>